<protein>
    <submittedName>
        <fullName evidence="3">NR LBD domain-containing protein</fullName>
    </submittedName>
</protein>
<evidence type="ECO:0000313" key="2">
    <source>
        <dbReference type="Proteomes" id="UP000274131"/>
    </source>
</evidence>
<name>A0A0N4VAF7_ENTVE</name>
<sequence>MLEWWIKTLAISAFNAPENALQNGVRSMRKAAEQTPSNFELMAALSVTFLTSLPDFCSEVNLGPDILPTPDFVALWPHFR</sequence>
<proteinExistence type="predicted"/>
<dbReference type="Proteomes" id="UP000274131">
    <property type="component" value="Unassembled WGS sequence"/>
</dbReference>
<dbReference type="WBParaSite" id="EVEC_0000744701-mRNA-1">
    <property type="protein sequence ID" value="EVEC_0000744701-mRNA-1"/>
    <property type="gene ID" value="EVEC_0000744701"/>
</dbReference>
<reference evidence="3" key="1">
    <citation type="submission" date="2017-02" db="UniProtKB">
        <authorList>
            <consortium name="WormBaseParasite"/>
        </authorList>
    </citation>
    <scope>IDENTIFICATION</scope>
</reference>
<evidence type="ECO:0000313" key="1">
    <source>
        <dbReference type="EMBL" id="VDD92217.1"/>
    </source>
</evidence>
<evidence type="ECO:0000313" key="3">
    <source>
        <dbReference type="WBParaSite" id="EVEC_0000744701-mRNA-1"/>
    </source>
</evidence>
<keyword evidence="2" id="KW-1185">Reference proteome</keyword>
<reference evidence="1 2" key="2">
    <citation type="submission" date="2018-10" db="EMBL/GenBank/DDBJ databases">
        <authorList>
            <consortium name="Pathogen Informatics"/>
        </authorList>
    </citation>
    <scope>NUCLEOTIDE SEQUENCE [LARGE SCALE GENOMIC DNA]</scope>
</reference>
<accession>A0A0N4VAF7</accession>
<dbReference type="AlphaFoldDB" id="A0A0N4VAF7"/>
<organism evidence="3">
    <name type="scientific">Enterobius vermicularis</name>
    <name type="common">Human pinworm</name>
    <dbReference type="NCBI Taxonomy" id="51028"/>
    <lineage>
        <taxon>Eukaryota</taxon>
        <taxon>Metazoa</taxon>
        <taxon>Ecdysozoa</taxon>
        <taxon>Nematoda</taxon>
        <taxon>Chromadorea</taxon>
        <taxon>Rhabditida</taxon>
        <taxon>Spirurina</taxon>
        <taxon>Oxyuridomorpha</taxon>
        <taxon>Oxyuroidea</taxon>
        <taxon>Oxyuridae</taxon>
        <taxon>Enterobius</taxon>
    </lineage>
</organism>
<dbReference type="EMBL" id="UXUI01008718">
    <property type="protein sequence ID" value="VDD92217.1"/>
    <property type="molecule type" value="Genomic_DNA"/>
</dbReference>
<gene>
    <name evidence="1" type="ORF">EVEC_LOCUS6968</name>
</gene>